<dbReference type="AlphaFoldDB" id="A0AAY4B7W6"/>
<reference evidence="8" key="3">
    <citation type="submission" date="2025-09" db="UniProtKB">
        <authorList>
            <consortium name="Ensembl"/>
        </authorList>
    </citation>
    <scope>IDENTIFICATION</scope>
</reference>
<keyword evidence="6" id="KW-0175">Coiled coil</keyword>
<name>A0AAY4B7W6_9TELE</name>
<gene>
    <name evidence="8" type="primary">cavin2a</name>
</gene>
<comment type="subcellular location">
    <subcellularLocation>
        <location evidence="2">Cytoplasm</location>
    </subcellularLocation>
    <subcellularLocation>
        <location evidence="1">Membrane</location>
        <location evidence="1">Caveola</location>
    </subcellularLocation>
</comment>
<feature type="region of interest" description="Disordered" evidence="7">
    <location>
        <begin position="1"/>
        <end position="70"/>
    </location>
</feature>
<organism evidence="8 9">
    <name type="scientific">Denticeps clupeoides</name>
    <name type="common">denticle herring</name>
    <dbReference type="NCBI Taxonomy" id="299321"/>
    <lineage>
        <taxon>Eukaryota</taxon>
        <taxon>Metazoa</taxon>
        <taxon>Chordata</taxon>
        <taxon>Craniata</taxon>
        <taxon>Vertebrata</taxon>
        <taxon>Euteleostomi</taxon>
        <taxon>Actinopterygii</taxon>
        <taxon>Neopterygii</taxon>
        <taxon>Teleostei</taxon>
        <taxon>Clupei</taxon>
        <taxon>Clupeiformes</taxon>
        <taxon>Denticipitoidei</taxon>
        <taxon>Denticipitidae</taxon>
        <taxon>Denticeps</taxon>
    </lineage>
</organism>
<comment type="similarity">
    <text evidence="3">Belongs to the CAVIN family.</text>
</comment>
<proteinExistence type="inferred from homology"/>
<dbReference type="Pfam" id="PF15237">
    <property type="entry name" value="PTRF_SDPR"/>
    <property type="match status" value="1"/>
</dbReference>
<dbReference type="GeneID" id="114797089"/>
<feature type="compositionally biased region" description="Polar residues" evidence="7">
    <location>
        <begin position="327"/>
        <end position="343"/>
    </location>
</feature>
<keyword evidence="5" id="KW-0472">Membrane</keyword>
<evidence type="ECO:0000256" key="1">
    <source>
        <dbReference type="ARBA" id="ARBA00004345"/>
    </source>
</evidence>
<dbReference type="GO" id="GO:0005080">
    <property type="term" value="F:protein kinase C binding"/>
    <property type="evidence" value="ECO:0007669"/>
    <property type="project" value="TreeGrafter"/>
</dbReference>
<feature type="compositionally biased region" description="Polar residues" evidence="7">
    <location>
        <begin position="12"/>
        <end position="26"/>
    </location>
</feature>
<reference evidence="8" key="2">
    <citation type="submission" date="2025-08" db="UniProtKB">
        <authorList>
            <consortium name="Ensembl"/>
        </authorList>
    </citation>
    <scope>IDENTIFICATION</scope>
</reference>
<feature type="compositionally biased region" description="Acidic residues" evidence="7">
    <location>
        <begin position="422"/>
        <end position="442"/>
    </location>
</feature>
<keyword evidence="4" id="KW-0963">Cytoplasm</keyword>
<protein>
    <submittedName>
        <fullName evidence="8">Uncharacterized protein</fullName>
    </submittedName>
</protein>
<accession>A0AAY4B7W6</accession>
<dbReference type="PANTHER" id="PTHR15240:SF5">
    <property type="entry name" value="CAVEOLAE-ASSOCIATED PROTEIN 2A"/>
    <property type="match status" value="1"/>
</dbReference>
<evidence type="ECO:0000256" key="7">
    <source>
        <dbReference type="SAM" id="MobiDB-lite"/>
    </source>
</evidence>
<reference evidence="8 9" key="1">
    <citation type="submission" date="2020-06" db="EMBL/GenBank/DDBJ databases">
        <authorList>
            <consortium name="Wellcome Sanger Institute Data Sharing"/>
        </authorList>
    </citation>
    <scope>NUCLEOTIDE SEQUENCE [LARGE SCALE GENOMIC DNA]</scope>
</reference>
<dbReference type="Ensembl" id="ENSDCDT00010017968.1">
    <property type="protein sequence ID" value="ENSDCDP00010016942.1"/>
    <property type="gene ID" value="ENSDCDG00010007786.1"/>
</dbReference>
<evidence type="ECO:0000313" key="9">
    <source>
        <dbReference type="Proteomes" id="UP000694580"/>
    </source>
</evidence>
<dbReference type="PANTHER" id="PTHR15240">
    <property type="entry name" value="CAVIN"/>
    <property type="match status" value="1"/>
</dbReference>
<feature type="coiled-coil region" evidence="6">
    <location>
        <begin position="80"/>
        <end position="107"/>
    </location>
</feature>
<evidence type="ECO:0000256" key="4">
    <source>
        <dbReference type="ARBA" id="ARBA00022490"/>
    </source>
</evidence>
<evidence type="ECO:0000256" key="2">
    <source>
        <dbReference type="ARBA" id="ARBA00004496"/>
    </source>
</evidence>
<dbReference type="InterPro" id="IPR026752">
    <property type="entry name" value="Cavin_fam"/>
</dbReference>
<evidence type="ECO:0000256" key="6">
    <source>
        <dbReference type="SAM" id="Coils"/>
    </source>
</evidence>
<dbReference type="RefSeq" id="XP_028847558.1">
    <property type="nucleotide sequence ID" value="XM_028991725.1"/>
</dbReference>
<dbReference type="GeneTree" id="ENSGT00950000182910"/>
<feature type="compositionally biased region" description="Polar residues" evidence="7">
    <location>
        <begin position="445"/>
        <end position="455"/>
    </location>
</feature>
<sequence length="465" mass="50372">MGEDSSRALARTSATLPPNLSLSAETQEPPLLVPSFSANSAPSSPGGTLSRLGLKSPTSPSSPGGSGGGQVSAITVVALLDKLVAMMESVQDNQQRAEKKQVELEAVVRGVQGDVTRLAKNHANTANSVNKLLERSRKTSGHVKEVRERLDRQGVQVKRLEANHAHLLKRNHFKVIIYQEDNEIPSTLMVKDPGASSMSHREGQDEASILAPTPTTDANRSQEEGLHTISLTSDEEDDETSVVAAAAAVASVSSPRSENGAEHHVEDDDILPGADSERFEWSRTEKLKRSSLKKVDSLKKAFSRQSIEKKFNKIVPPERREKIKKSFTPNHPKSPTSKSSSFRVSPMTFNVKKVRDTDASPEVQVEVPALGEGDGEFSTTEVHTHVEKEDIKSPSSSSSMEGGASVNEEVDPENDLTPATLAEEEVLPEQDEEDDEEEEEEEQRLSPTEPDTTPVATAVAVEQAS</sequence>
<evidence type="ECO:0000256" key="3">
    <source>
        <dbReference type="ARBA" id="ARBA00008836"/>
    </source>
</evidence>
<evidence type="ECO:0000256" key="5">
    <source>
        <dbReference type="ARBA" id="ARBA00023136"/>
    </source>
</evidence>
<dbReference type="GO" id="GO:0005737">
    <property type="term" value="C:cytoplasm"/>
    <property type="evidence" value="ECO:0007669"/>
    <property type="project" value="UniProtKB-SubCell"/>
</dbReference>
<dbReference type="RefSeq" id="XP_028847559.1">
    <property type="nucleotide sequence ID" value="XM_028991726.1"/>
</dbReference>
<dbReference type="RefSeq" id="XP_028847556.1">
    <property type="nucleotide sequence ID" value="XM_028991723.1"/>
</dbReference>
<dbReference type="Proteomes" id="UP000694580">
    <property type="component" value="Chromosome 9"/>
</dbReference>
<feature type="region of interest" description="Disordered" evidence="7">
    <location>
        <begin position="310"/>
        <end position="465"/>
    </location>
</feature>
<feature type="compositionally biased region" description="Basic and acidic residues" evidence="7">
    <location>
        <begin position="382"/>
        <end position="392"/>
    </location>
</feature>
<feature type="compositionally biased region" description="Basic and acidic residues" evidence="7">
    <location>
        <begin position="310"/>
        <end position="321"/>
    </location>
</feature>
<evidence type="ECO:0000313" key="8">
    <source>
        <dbReference type="Ensembl" id="ENSDCDP00010016942.1"/>
    </source>
</evidence>
<dbReference type="GO" id="GO:0005901">
    <property type="term" value="C:caveola"/>
    <property type="evidence" value="ECO:0007669"/>
    <property type="project" value="UniProtKB-SubCell"/>
</dbReference>
<keyword evidence="9" id="KW-1185">Reference proteome</keyword>
<feature type="region of interest" description="Disordered" evidence="7">
    <location>
        <begin position="248"/>
        <end position="272"/>
    </location>
</feature>
<feature type="compositionally biased region" description="Low complexity" evidence="7">
    <location>
        <begin position="34"/>
        <end position="45"/>
    </location>
</feature>